<dbReference type="GO" id="GO:0051087">
    <property type="term" value="F:protein-folding chaperone binding"/>
    <property type="evidence" value="ECO:0007669"/>
    <property type="project" value="InterPro"/>
</dbReference>
<dbReference type="PANTHER" id="PTHR21237">
    <property type="entry name" value="GRPE PROTEIN"/>
    <property type="match status" value="1"/>
</dbReference>
<evidence type="ECO:0000256" key="5">
    <source>
        <dbReference type="RuleBase" id="RU004478"/>
    </source>
</evidence>
<dbReference type="HAMAP" id="MF_01151">
    <property type="entry name" value="GrpE"/>
    <property type="match status" value="1"/>
</dbReference>
<evidence type="ECO:0000313" key="8">
    <source>
        <dbReference type="Proteomes" id="UP000277580"/>
    </source>
</evidence>
<accession>A0A3N4KSI9</accession>
<dbReference type="FunCoup" id="A0A3N4KSI9">
    <property type="interactions" value="841"/>
</dbReference>
<keyword evidence="4" id="KW-0496">Mitochondrion</keyword>
<organism evidence="7 8">
    <name type="scientific">Morchella conica CCBAS932</name>
    <dbReference type="NCBI Taxonomy" id="1392247"/>
    <lineage>
        <taxon>Eukaryota</taxon>
        <taxon>Fungi</taxon>
        <taxon>Dikarya</taxon>
        <taxon>Ascomycota</taxon>
        <taxon>Pezizomycotina</taxon>
        <taxon>Pezizomycetes</taxon>
        <taxon>Pezizales</taxon>
        <taxon>Morchellaceae</taxon>
        <taxon>Morchella</taxon>
    </lineage>
</organism>
<comment type="similarity">
    <text evidence="2 5">Belongs to the GrpE family.</text>
</comment>
<protein>
    <recommendedName>
        <fullName evidence="4">GrpE protein homolog</fullName>
    </recommendedName>
</protein>
<dbReference type="InterPro" id="IPR009012">
    <property type="entry name" value="GrpE_head"/>
</dbReference>
<dbReference type="GO" id="GO:0001405">
    <property type="term" value="C:PAM complex, Tim23 associated import motor"/>
    <property type="evidence" value="ECO:0007669"/>
    <property type="project" value="TreeGrafter"/>
</dbReference>
<dbReference type="CDD" id="cd00446">
    <property type="entry name" value="GrpE"/>
    <property type="match status" value="1"/>
</dbReference>
<keyword evidence="3 4" id="KW-0143">Chaperone</keyword>
<evidence type="ECO:0000256" key="2">
    <source>
        <dbReference type="ARBA" id="ARBA00009054"/>
    </source>
</evidence>
<evidence type="ECO:0000256" key="3">
    <source>
        <dbReference type="ARBA" id="ARBA00023186"/>
    </source>
</evidence>
<feature type="region of interest" description="Disordered" evidence="6">
    <location>
        <begin position="41"/>
        <end position="75"/>
    </location>
</feature>
<dbReference type="STRING" id="1392247.A0A3N4KSI9"/>
<gene>
    <name evidence="7" type="ORF">P167DRAFT_521474</name>
</gene>
<keyword evidence="8" id="KW-1185">Reference proteome</keyword>
<evidence type="ECO:0000313" key="7">
    <source>
        <dbReference type="EMBL" id="RPB13574.1"/>
    </source>
</evidence>
<dbReference type="SUPFAM" id="SSF58014">
    <property type="entry name" value="Coiled-coil domain of nucleotide exchange factor GrpE"/>
    <property type="match status" value="1"/>
</dbReference>
<dbReference type="GO" id="GO:0000774">
    <property type="term" value="F:adenyl-nucleotide exchange factor activity"/>
    <property type="evidence" value="ECO:0007669"/>
    <property type="project" value="InterPro"/>
</dbReference>
<dbReference type="Proteomes" id="UP000277580">
    <property type="component" value="Unassembled WGS sequence"/>
</dbReference>
<dbReference type="AlphaFoldDB" id="A0A3N4KSI9"/>
<dbReference type="PANTHER" id="PTHR21237:SF23">
    <property type="entry name" value="GRPE PROTEIN HOMOLOG, MITOCHONDRIAL"/>
    <property type="match status" value="1"/>
</dbReference>
<dbReference type="InterPro" id="IPR000740">
    <property type="entry name" value="GrpE"/>
</dbReference>
<dbReference type="OrthoDB" id="201635at2759"/>
<dbReference type="PROSITE" id="PS01071">
    <property type="entry name" value="GRPE"/>
    <property type="match status" value="1"/>
</dbReference>
<proteinExistence type="inferred from homology"/>
<evidence type="ECO:0000256" key="4">
    <source>
        <dbReference type="RuleBase" id="RU000640"/>
    </source>
</evidence>
<comment type="function">
    <text evidence="4">Essential component of the PAM complex, a complex required for the translocation of transit peptide-containing proteins from the inner membrane into the mitochondrial matrix in an ATP-dependent manner.</text>
</comment>
<evidence type="ECO:0000256" key="1">
    <source>
        <dbReference type="ARBA" id="ARBA00004305"/>
    </source>
</evidence>
<name>A0A3N4KSI9_9PEZI</name>
<feature type="compositionally biased region" description="Basic and acidic residues" evidence="6">
    <location>
        <begin position="51"/>
        <end position="61"/>
    </location>
</feature>
<dbReference type="GO" id="GO:0042803">
    <property type="term" value="F:protein homodimerization activity"/>
    <property type="evidence" value="ECO:0007669"/>
    <property type="project" value="InterPro"/>
</dbReference>
<dbReference type="SUPFAM" id="SSF51064">
    <property type="entry name" value="Head domain of nucleotide exchange factor GrpE"/>
    <property type="match status" value="1"/>
</dbReference>
<dbReference type="FunFam" id="2.30.22.10:FF:000002">
    <property type="entry name" value="GrpE protein homolog"/>
    <property type="match status" value="1"/>
</dbReference>
<dbReference type="GO" id="GO:0030150">
    <property type="term" value="P:protein import into mitochondrial matrix"/>
    <property type="evidence" value="ECO:0007669"/>
    <property type="project" value="TreeGrafter"/>
</dbReference>
<reference evidence="7 8" key="1">
    <citation type="journal article" date="2018" name="Nat. Ecol. Evol.">
        <title>Pezizomycetes genomes reveal the molecular basis of ectomycorrhizal truffle lifestyle.</title>
        <authorList>
            <person name="Murat C."/>
            <person name="Payen T."/>
            <person name="Noel B."/>
            <person name="Kuo A."/>
            <person name="Morin E."/>
            <person name="Chen J."/>
            <person name="Kohler A."/>
            <person name="Krizsan K."/>
            <person name="Balestrini R."/>
            <person name="Da Silva C."/>
            <person name="Montanini B."/>
            <person name="Hainaut M."/>
            <person name="Levati E."/>
            <person name="Barry K.W."/>
            <person name="Belfiori B."/>
            <person name="Cichocki N."/>
            <person name="Clum A."/>
            <person name="Dockter R.B."/>
            <person name="Fauchery L."/>
            <person name="Guy J."/>
            <person name="Iotti M."/>
            <person name="Le Tacon F."/>
            <person name="Lindquist E.A."/>
            <person name="Lipzen A."/>
            <person name="Malagnac F."/>
            <person name="Mello A."/>
            <person name="Molinier V."/>
            <person name="Miyauchi S."/>
            <person name="Poulain J."/>
            <person name="Riccioni C."/>
            <person name="Rubini A."/>
            <person name="Sitrit Y."/>
            <person name="Splivallo R."/>
            <person name="Traeger S."/>
            <person name="Wang M."/>
            <person name="Zifcakova L."/>
            <person name="Wipf D."/>
            <person name="Zambonelli A."/>
            <person name="Paolocci F."/>
            <person name="Nowrousian M."/>
            <person name="Ottonello S."/>
            <person name="Baldrian P."/>
            <person name="Spatafora J.W."/>
            <person name="Henrissat B."/>
            <person name="Nagy L.G."/>
            <person name="Aury J.M."/>
            <person name="Wincker P."/>
            <person name="Grigoriev I.V."/>
            <person name="Bonfante P."/>
            <person name="Martin F.M."/>
        </authorList>
    </citation>
    <scope>NUCLEOTIDE SEQUENCE [LARGE SCALE GENOMIC DNA]</scope>
    <source>
        <strain evidence="7 8">CCBAS932</strain>
    </source>
</reference>
<sequence>MFRRALLQQSRQFSSRTFAATAKPSLSIVLPSIRQCAPTLSRGRFMSTEASSEKAAEESKPEAAAASNGNGNGNVDLRAELEALKKELEKKTEEAKDFKDKFTRTVADFRNLQDRTERDKKAAKDYAIQKFAKDLVDSVDNLDRALSAVPEESRTDTENKKELVDLYNGLKMIESILLSTLKKHGLEKIDPIGEVFDPNRHEAMFQVPMADKEPGSVFHVQQTGFLLNGRTIRAAKVGVVATP</sequence>
<dbReference type="GO" id="GO:0051082">
    <property type="term" value="F:unfolded protein binding"/>
    <property type="evidence" value="ECO:0007669"/>
    <property type="project" value="TreeGrafter"/>
</dbReference>
<dbReference type="InterPro" id="IPR013805">
    <property type="entry name" value="GrpE_CC"/>
</dbReference>
<comment type="subcellular location">
    <subcellularLocation>
        <location evidence="1 4">Mitochondrion matrix</location>
    </subcellularLocation>
</comment>
<dbReference type="InParanoid" id="A0A3N4KSI9"/>
<dbReference type="Gene3D" id="2.30.22.10">
    <property type="entry name" value="Head domain of nucleotide exchange factor GrpE"/>
    <property type="match status" value="1"/>
</dbReference>
<dbReference type="PRINTS" id="PR00773">
    <property type="entry name" value="GRPEPROTEIN"/>
</dbReference>
<dbReference type="Pfam" id="PF01025">
    <property type="entry name" value="GrpE"/>
    <property type="match status" value="1"/>
</dbReference>
<evidence type="ECO:0000256" key="6">
    <source>
        <dbReference type="SAM" id="MobiDB-lite"/>
    </source>
</evidence>
<dbReference type="EMBL" id="ML119122">
    <property type="protein sequence ID" value="RPB13574.1"/>
    <property type="molecule type" value="Genomic_DNA"/>
</dbReference>
<dbReference type="Gene3D" id="3.90.20.20">
    <property type="match status" value="1"/>
</dbReference>
<dbReference type="GO" id="GO:0006457">
    <property type="term" value="P:protein folding"/>
    <property type="evidence" value="ECO:0007669"/>
    <property type="project" value="InterPro"/>
</dbReference>